<evidence type="ECO:0000256" key="1">
    <source>
        <dbReference type="ARBA" id="ARBA00008950"/>
    </source>
</evidence>
<dbReference type="InterPro" id="IPR050126">
    <property type="entry name" value="Ap4A_hydrolase"/>
</dbReference>
<gene>
    <name evidence="3" type="ORF">HYZ11_05995</name>
</gene>
<dbReference type="Proteomes" id="UP000782312">
    <property type="component" value="Unassembled WGS sequence"/>
</dbReference>
<protein>
    <submittedName>
        <fullName evidence="3">Metallophosphoesterase family protein</fullName>
    </submittedName>
</protein>
<dbReference type="AlphaFoldDB" id="A0A932MM10"/>
<proteinExistence type="inferred from homology"/>
<dbReference type="SUPFAM" id="SSF56300">
    <property type="entry name" value="Metallo-dependent phosphatases"/>
    <property type="match status" value="1"/>
</dbReference>
<evidence type="ECO:0000313" key="4">
    <source>
        <dbReference type="Proteomes" id="UP000782312"/>
    </source>
</evidence>
<dbReference type="InterPro" id="IPR024654">
    <property type="entry name" value="Calcineurin-like_PHP_lpxH"/>
</dbReference>
<dbReference type="PANTHER" id="PTHR42850:SF2">
    <property type="entry name" value="BLL5683 PROTEIN"/>
    <property type="match status" value="1"/>
</dbReference>
<comment type="caution">
    <text evidence="3">The sequence shown here is derived from an EMBL/GenBank/DDBJ whole genome shotgun (WGS) entry which is preliminary data.</text>
</comment>
<reference evidence="3" key="1">
    <citation type="submission" date="2020-07" db="EMBL/GenBank/DDBJ databases">
        <title>Huge and variable diversity of episymbiotic CPR bacteria and DPANN archaea in groundwater ecosystems.</title>
        <authorList>
            <person name="He C.Y."/>
            <person name="Keren R."/>
            <person name="Whittaker M."/>
            <person name="Farag I.F."/>
            <person name="Doudna J."/>
            <person name="Cate J.H.D."/>
            <person name="Banfield J.F."/>
        </authorList>
    </citation>
    <scope>NUCLEOTIDE SEQUENCE</scope>
    <source>
        <strain evidence="3">NC_groundwater_763_Ag_S-0.2um_68_21</strain>
    </source>
</reference>
<feature type="domain" description="Calcineurin-like phosphoesterase" evidence="2">
    <location>
        <begin position="1"/>
        <end position="193"/>
    </location>
</feature>
<dbReference type="EMBL" id="JACPUR010000015">
    <property type="protein sequence ID" value="MBI3127135.1"/>
    <property type="molecule type" value="Genomic_DNA"/>
</dbReference>
<sequence>MRIAFYSDIHAQLAPLQAVLEAVDKERVDWEVVPGDLVMGGPEPAEVLDALMKRPRCLPLMGNFDRWVVDGVDQGPNDFPNRNDSSRLTREHLSKKHLDWLKALPRSLVLTPELGHDLLVFHGTPDDDEGALPLRLTDEEVKQRLKGARAEVMAFGQVHGPYVRKIGGVTLIATASAAVNWDGDNRPAYVVAEYGGKGRWNIEIKRVTYDFEAQAKKNERSWDPGGDKQAKTLRTGYYWNPAHMPH</sequence>
<dbReference type="PIRSF" id="PIRSF000883">
    <property type="entry name" value="Pesterase_MJ0912"/>
    <property type="match status" value="1"/>
</dbReference>
<dbReference type="Pfam" id="PF12850">
    <property type="entry name" value="Metallophos_2"/>
    <property type="match status" value="1"/>
</dbReference>
<dbReference type="InterPro" id="IPR011152">
    <property type="entry name" value="Pesterase_MJ0912"/>
</dbReference>
<dbReference type="GO" id="GO:0016791">
    <property type="term" value="F:phosphatase activity"/>
    <property type="evidence" value="ECO:0007669"/>
    <property type="project" value="TreeGrafter"/>
</dbReference>
<evidence type="ECO:0000313" key="3">
    <source>
        <dbReference type="EMBL" id="MBI3127135.1"/>
    </source>
</evidence>
<evidence type="ECO:0000259" key="2">
    <source>
        <dbReference type="Pfam" id="PF12850"/>
    </source>
</evidence>
<organism evidence="3 4">
    <name type="scientific">Tectimicrobiota bacterium</name>
    <dbReference type="NCBI Taxonomy" id="2528274"/>
    <lineage>
        <taxon>Bacteria</taxon>
        <taxon>Pseudomonadati</taxon>
        <taxon>Nitrospinota/Tectimicrobiota group</taxon>
        <taxon>Candidatus Tectimicrobiota</taxon>
    </lineage>
</organism>
<comment type="similarity">
    <text evidence="1">Belongs to the metallophosphoesterase superfamily. YfcE family.</text>
</comment>
<dbReference type="PANTHER" id="PTHR42850">
    <property type="entry name" value="METALLOPHOSPHOESTERASE"/>
    <property type="match status" value="1"/>
</dbReference>
<name>A0A932MM10_UNCTE</name>
<dbReference type="GO" id="GO:0005737">
    <property type="term" value="C:cytoplasm"/>
    <property type="evidence" value="ECO:0007669"/>
    <property type="project" value="TreeGrafter"/>
</dbReference>
<accession>A0A932MM10</accession>
<dbReference type="Gene3D" id="3.60.21.10">
    <property type="match status" value="1"/>
</dbReference>
<dbReference type="InterPro" id="IPR029052">
    <property type="entry name" value="Metallo-depent_PP-like"/>
</dbReference>